<dbReference type="RefSeq" id="WP_063360271.1">
    <property type="nucleotide sequence ID" value="NZ_AUXZ01000035.1"/>
</dbReference>
<gene>
    <name evidence="1" type="ORF">N476_08275</name>
</gene>
<sequence>MRYVKEGDTNYKKEGWLKNHPAKSQQINILNILKTTNPQNNNKTKQKKPANAGFSDKNISIRNLIYKAFI</sequence>
<evidence type="ECO:0000313" key="2">
    <source>
        <dbReference type="Proteomes" id="UP000076503"/>
    </source>
</evidence>
<dbReference type="AlphaFoldDB" id="A0A167G708"/>
<organism evidence="1 2">
    <name type="scientific">Pseudoalteromonas luteoviolacea H33</name>
    <dbReference type="NCBI Taxonomy" id="1365251"/>
    <lineage>
        <taxon>Bacteria</taxon>
        <taxon>Pseudomonadati</taxon>
        <taxon>Pseudomonadota</taxon>
        <taxon>Gammaproteobacteria</taxon>
        <taxon>Alteromonadales</taxon>
        <taxon>Pseudoalteromonadaceae</taxon>
        <taxon>Pseudoalteromonas</taxon>
    </lineage>
</organism>
<accession>A0A167G708</accession>
<evidence type="ECO:0000313" key="1">
    <source>
        <dbReference type="EMBL" id="KZN54181.1"/>
    </source>
</evidence>
<comment type="caution">
    <text evidence="1">The sequence shown here is derived from an EMBL/GenBank/DDBJ whole genome shotgun (WGS) entry which is preliminary data.</text>
</comment>
<reference evidence="1 2" key="1">
    <citation type="submission" date="2013-07" db="EMBL/GenBank/DDBJ databases">
        <title>Comparative Genomic and Metabolomic Analysis of Twelve Strains of Pseudoalteromonas luteoviolacea.</title>
        <authorList>
            <person name="Vynne N.G."/>
            <person name="Mansson M."/>
            <person name="Gram L."/>
        </authorList>
    </citation>
    <scope>NUCLEOTIDE SEQUENCE [LARGE SCALE GENOMIC DNA]</scope>
    <source>
        <strain evidence="1 2">H33</strain>
    </source>
</reference>
<dbReference type="EMBL" id="AUXZ01000035">
    <property type="protein sequence ID" value="KZN54181.1"/>
    <property type="molecule type" value="Genomic_DNA"/>
</dbReference>
<name>A0A167G708_9GAMM</name>
<protein>
    <submittedName>
        <fullName evidence="1">Uncharacterized protein</fullName>
    </submittedName>
</protein>
<proteinExistence type="predicted"/>
<dbReference type="PATRIC" id="fig|1365251.3.peg.559"/>
<dbReference type="Proteomes" id="UP000076503">
    <property type="component" value="Unassembled WGS sequence"/>
</dbReference>